<name>A0ABD3STG6_9STRA</name>
<evidence type="ECO:0000313" key="2">
    <source>
        <dbReference type="EMBL" id="KAL3827650.1"/>
    </source>
</evidence>
<feature type="region of interest" description="Disordered" evidence="1">
    <location>
        <begin position="1"/>
        <end position="67"/>
    </location>
</feature>
<dbReference type="Proteomes" id="UP001530377">
    <property type="component" value="Unassembled WGS sequence"/>
</dbReference>
<dbReference type="EMBL" id="JALLPB020000001">
    <property type="protein sequence ID" value="KAL3827650.1"/>
    <property type="molecule type" value="Genomic_DNA"/>
</dbReference>
<organism evidence="2 3">
    <name type="scientific">Cyclostephanos tholiformis</name>
    <dbReference type="NCBI Taxonomy" id="382380"/>
    <lineage>
        <taxon>Eukaryota</taxon>
        <taxon>Sar</taxon>
        <taxon>Stramenopiles</taxon>
        <taxon>Ochrophyta</taxon>
        <taxon>Bacillariophyta</taxon>
        <taxon>Coscinodiscophyceae</taxon>
        <taxon>Thalassiosirophycidae</taxon>
        <taxon>Stephanodiscales</taxon>
        <taxon>Stephanodiscaceae</taxon>
        <taxon>Cyclostephanos</taxon>
    </lineage>
</organism>
<keyword evidence="3" id="KW-1185">Reference proteome</keyword>
<feature type="compositionally biased region" description="Basic and acidic residues" evidence="1">
    <location>
        <begin position="43"/>
        <end position="52"/>
    </location>
</feature>
<protein>
    <submittedName>
        <fullName evidence="2">Uncharacterized protein</fullName>
    </submittedName>
</protein>
<comment type="caution">
    <text evidence="2">The sequence shown here is derived from an EMBL/GenBank/DDBJ whole genome shotgun (WGS) entry which is preliminary data.</text>
</comment>
<evidence type="ECO:0000256" key="1">
    <source>
        <dbReference type="SAM" id="MobiDB-lite"/>
    </source>
</evidence>
<dbReference type="AlphaFoldDB" id="A0ABD3STG6"/>
<accession>A0ABD3STG6</accession>
<proteinExistence type="predicted"/>
<reference evidence="2 3" key="1">
    <citation type="submission" date="2024-10" db="EMBL/GenBank/DDBJ databases">
        <title>Updated reference genomes for cyclostephanoid diatoms.</title>
        <authorList>
            <person name="Roberts W.R."/>
            <person name="Alverson A.J."/>
        </authorList>
    </citation>
    <scope>NUCLEOTIDE SEQUENCE [LARGE SCALE GENOMIC DNA]</scope>
    <source>
        <strain evidence="2 3">AJA228-03</strain>
    </source>
</reference>
<sequence>MSQPTPPPRKIRTDRSRLPTGTLGKDGFQKDRQKSVLGPSCKDNSRPDDNSRKARQAKPQLETAEDDVPPYEYYSEILRNEMELRLNKSTLEMKSKLAAKYQREVDEAVATKLKHAVSAAQREMDAKFETLVRDTKARLNADFRRYVDEGVSETHNIARFPSYEGVNIVSGLSKLGEKWTIILVVKPSRSPHRSISNPNVGDPNRAFLGENGLLMVHENIVTKVRRAVYYDGRGNVKFMAECPPAKNPYQSIQGNAGKEPLLVWDAVNEAHASGGTTIKGANGVRQPPAYRRFFFHFTSNASLAVALHHIMYDNQRLTDEFFHPNPERNRFLKELNLPAHNIVSTASSAIDVNSSRIRRTPVNAQKLTRKYDGVDPTLESQAK</sequence>
<gene>
    <name evidence="2" type="ORF">ACHAXA_000523</name>
</gene>
<evidence type="ECO:0000313" key="3">
    <source>
        <dbReference type="Proteomes" id="UP001530377"/>
    </source>
</evidence>